<name>D3AY38_HETP5</name>
<dbReference type="GO" id="GO:0004674">
    <property type="term" value="F:protein serine/threonine kinase activity"/>
    <property type="evidence" value="ECO:0007669"/>
    <property type="project" value="UniProtKB-KW"/>
</dbReference>
<dbReference type="PROSITE" id="PS50011">
    <property type="entry name" value="PROTEIN_KINASE_DOM"/>
    <property type="match status" value="1"/>
</dbReference>
<protein>
    <submittedName>
        <fullName evidence="7">Putative transmembrane protein</fullName>
    </submittedName>
</protein>
<dbReference type="PROSITE" id="PS00108">
    <property type="entry name" value="PROTEIN_KINASE_ST"/>
    <property type="match status" value="1"/>
</dbReference>
<organism evidence="7 8">
    <name type="scientific">Heterostelium pallidum (strain ATCC 26659 / Pp 5 / PN500)</name>
    <name type="common">Cellular slime mold</name>
    <name type="synonym">Polysphondylium pallidum</name>
    <dbReference type="NCBI Taxonomy" id="670386"/>
    <lineage>
        <taxon>Eukaryota</taxon>
        <taxon>Amoebozoa</taxon>
        <taxon>Evosea</taxon>
        <taxon>Eumycetozoa</taxon>
        <taxon>Dictyostelia</taxon>
        <taxon>Acytosteliales</taxon>
        <taxon>Acytosteliaceae</taxon>
        <taxon>Heterostelium</taxon>
    </lineage>
</organism>
<dbReference type="FunCoup" id="D3AY38">
    <property type="interactions" value="1021"/>
</dbReference>
<accession>D3AY38</accession>
<dbReference type="InParanoid" id="D3AY38"/>
<evidence type="ECO:0000313" key="7">
    <source>
        <dbReference type="EMBL" id="EFA85865.1"/>
    </source>
</evidence>
<evidence type="ECO:0000259" key="6">
    <source>
        <dbReference type="PROSITE" id="PS50011"/>
    </source>
</evidence>
<feature type="binding site" evidence="4">
    <location>
        <position position="873"/>
    </location>
    <ligand>
        <name>ATP</name>
        <dbReference type="ChEBI" id="CHEBI:30616"/>
    </ligand>
</feature>
<evidence type="ECO:0000256" key="3">
    <source>
        <dbReference type="ARBA" id="ARBA00022840"/>
    </source>
</evidence>
<dbReference type="PANTHER" id="PTHR47774">
    <property type="entry name" value="GROWTH-DIFFERENTIATION TRANSITION PROTEIN 5-RELATED"/>
    <property type="match status" value="1"/>
</dbReference>
<dbReference type="GO" id="GO:0005524">
    <property type="term" value="F:ATP binding"/>
    <property type="evidence" value="ECO:0007669"/>
    <property type="project" value="UniProtKB-UniRule"/>
</dbReference>
<keyword evidence="1" id="KW-0418">Kinase</keyword>
<dbReference type="InterPro" id="IPR000719">
    <property type="entry name" value="Prot_kinase_dom"/>
</dbReference>
<evidence type="ECO:0000256" key="4">
    <source>
        <dbReference type="PROSITE-ProRule" id="PRU10141"/>
    </source>
</evidence>
<dbReference type="CDD" id="cd13999">
    <property type="entry name" value="STKc_MAP3K-like"/>
    <property type="match status" value="1"/>
</dbReference>
<feature type="domain" description="Protein kinase" evidence="6">
    <location>
        <begin position="846"/>
        <end position="1109"/>
    </location>
</feature>
<dbReference type="GeneID" id="31356627"/>
<dbReference type="Gene3D" id="3.30.200.20">
    <property type="entry name" value="Phosphorylase Kinase, domain 1"/>
    <property type="match status" value="1"/>
</dbReference>
<dbReference type="EMBL" id="ADBJ01000004">
    <property type="protein sequence ID" value="EFA85865.1"/>
    <property type="molecule type" value="Genomic_DNA"/>
</dbReference>
<dbReference type="InterPro" id="IPR008271">
    <property type="entry name" value="Ser/Thr_kinase_AS"/>
</dbReference>
<dbReference type="PROSITE" id="PS00107">
    <property type="entry name" value="PROTEIN_KINASE_ATP"/>
    <property type="match status" value="1"/>
</dbReference>
<keyword evidence="5" id="KW-1133">Transmembrane helix</keyword>
<dbReference type="Proteomes" id="UP000001396">
    <property type="component" value="Unassembled WGS sequence"/>
</dbReference>
<dbReference type="AlphaFoldDB" id="D3AY38"/>
<dbReference type="InterPro" id="IPR017441">
    <property type="entry name" value="Protein_kinase_ATP_BS"/>
</dbReference>
<dbReference type="Pfam" id="PF00069">
    <property type="entry name" value="Pkinase"/>
    <property type="match status" value="1"/>
</dbReference>
<gene>
    <name evidence="7" type="primary">gdt6</name>
    <name evidence="7" type="ORF">PPL_01097</name>
</gene>
<dbReference type="RefSeq" id="XP_020437971.1">
    <property type="nucleotide sequence ID" value="XM_020572113.1"/>
</dbReference>
<dbReference type="STRING" id="670386.D3AY38"/>
<keyword evidence="1" id="KW-0808">Transferase</keyword>
<dbReference type="SMART" id="SM00220">
    <property type="entry name" value="S_TKc"/>
    <property type="match status" value="1"/>
</dbReference>
<keyword evidence="2 4" id="KW-0547">Nucleotide-binding</keyword>
<sequence length="1150" mass="127429">MSVDKFYVIGAEGANMIYGGRYHFSNGSKVTIQNVVLFTDPLTTTAPFSEYIINATTPNPNARSRNGIDVMFGSTVEIQDSIIVATTPNVLPKAAISVHQATLLMQNSFVISNAASLVLADWGTEVVDSQNNVYFSFFNNTLVDPDDLSSMNFGNQGHIFSVLSNSFSSINDSFYSVPNTLKSIYNIVGLPNRPDITGFNFDYHLSLQSWIPSTFPIASGAMNISNSRSYLAQTDKCYFYTIVSNVPGTIITLSNLVITQPIYFNVPNGGVILQNLNIKTKNNDIFEGTVGYLEISGSTLQTTGKVFSSSNTNIGSISMVNTVINAPDIGSLDSSSYVEPYQPIYQFSASDLAISAYQPNTTIRVNSTLPIGVTITLKNGTAFNGNDVECKFEDLSRPDIKTTAEVINGTCTTLFNGTVFGVYNYLVTLVNTTSDASIQAIQLAPINVVDQVNLRYFLGYIIAEDPVNSTRTAYNYTWQVGCLAPNCQPTGVSKESIPQYSFDDPNFALFDYGFYPTDPSVAPKITLNNIPPAFYKVTLYFVYYLNSFNQSTVLTMPGSYSAKASTSSTQITSIGAVGTGDKYQFKVKSQEINVRVLDSDNGVMQISWQSTQGIFLTALSLHSDFINIPTPKPTKGPDSSSGGGNSSSDKLLPLKIVLPIAGAVLLVALFILIRKKRRARSIRMDIEMQSQTRSQLNISKGFINDNKYNLHSEVFHGVQQTNYYSPEHETFPLTFSTTRLDFGIGDAKSQINQKMRDTIIITNKSDQTQYITLFFPPSNSGRIVECQQTELVLKRGKIVTIDVDVTLLCTTKLMEKFGVLIKDYGHTFLYMHLESMLSTYLDYEEIQIGDPIGSGGYGSVFRSKWRGLEVAVKVIRTKHCSADVVKEVERECDLMNRLRHPNVVNYFGTALHDGDHYLVSEYVPLGSVANVIYNSEPPRRLAMNEIIRVCLDTAKGCNFLHQSGIMHRDLKPDNLLVVSLSLDSPVCIKLTDFGTSKEVNSMASENATSGIGTPVYMAPEILLKKPYGTQADVYSFGIMLYELVIGEIPFDDLRANWEIPRFILDGQRPTKGLELAPPTIRQLIEECWRGEPDERPTFDTIIPRLEEALITFSDMNTPPTNRNTPIFTLNNLIKYNCWSIDSLRFIKNDI</sequence>
<feature type="transmembrane region" description="Helical" evidence="5">
    <location>
        <begin position="656"/>
        <end position="673"/>
    </location>
</feature>
<reference evidence="7 8" key="1">
    <citation type="journal article" date="2011" name="Genome Res.">
        <title>Phylogeny-wide analysis of social amoeba genomes highlights ancient origins for complex intercellular communication.</title>
        <authorList>
            <person name="Heidel A.J."/>
            <person name="Lawal H.M."/>
            <person name="Felder M."/>
            <person name="Schilde C."/>
            <person name="Helps N.R."/>
            <person name="Tunggal B."/>
            <person name="Rivero F."/>
            <person name="John U."/>
            <person name="Schleicher M."/>
            <person name="Eichinger L."/>
            <person name="Platzer M."/>
            <person name="Noegel A.A."/>
            <person name="Schaap P."/>
            <person name="Gloeckner G."/>
        </authorList>
    </citation>
    <scope>NUCLEOTIDE SEQUENCE [LARGE SCALE GENOMIC DNA]</scope>
    <source>
        <strain evidence="8">ATCC 26659 / Pp 5 / PN500</strain>
    </source>
</reference>
<dbReference type="PRINTS" id="PR00109">
    <property type="entry name" value="TYRKINASE"/>
</dbReference>
<keyword evidence="3 4" id="KW-0067">ATP-binding</keyword>
<dbReference type="PANTHER" id="PTHR47774:SF1">
    <property type="entry name" value="GROWTH-DIFFERENTIATION TRANSITION PROTEIN 5-RELATED"/>
    <property type="match status" value="1"/>
</dbReference>
<dbReference type="Gene3D" id="1.10.510.10">
    <property type="entry name" value="Transferase(Phosphotransferase) domain 1"/>
    <property type="match status" value="1"/>
</dbReference>
<proteinExistence type="predicted"/>
<evidence type="ECO:0000256" key="2">
    <source>
        <dbReference type="ARBA" id="ARBA00022741"/>
    </source>
</evidence>
<dbReference type="SUPFAM" id="SSF56112">
    <property type="entry name" value="Protein kinase-like (PK-like)"/>
    <property type="match status" value="1"/>
</dbReference>
<keyword evidence="5" id="KW-0472">Membrane</keyword>
<keyword evidence="1" id="KW-0723">Serine/threonine-protein kinase</keyword>
<comment type="caution">
    <text evidence="7">The sequence shown here is derived from an EMBL/GenBank/DDBJ whole genome shotgun (WGS) entry which is preliminary data.</text>
</comment>
<dbReference type="InterPro" id="IPR052015">
    <property type="entry name" value="GDT_regulator"/>
</dbReference>
<dbReference type="InterPro" id="IPR011009">
    <property type="entry name" value="Kinase-like_dom_sf"/>
</dbReference>
<evidence type="ECO:0000256" key="1">
    <source>
        <dbReference type="ARBA" id="ARBA00022527"/>
    </source>
</evidence>
<keyword evidence="8" id="KW-1185">Reference proteome</keyword>
<evidence type="ECO:0000313" key="8">
    <source>
        <dbReference type="Proteomes" id="UP000001396"/>
    </source>
</evidence>
<dbReference type="GO" id="GO:0050793">
    <property type="term" value="P:regulation of developmental process"/>
    <property type="evidence" value="ECO:0007669"/>
    <property type="project" value="TreeGrafter"/>
</dbReference>
<evidence type="ECO:0000256" key="5">
    <source>
        <dbReference type="SAM" id="Phobius"/>
    </source>
</evidence>
<dbReference type="OMA" id="ATICCET"/>
<keyword evidence="5 7" id="KW-0812">Transmembrane</keyword>
<dbReference type="InterPro" id="IPR001245">
    <property type="entry name" value="Ser-Thr/Tyr_kinase_cat_dom"/>
</dbReference>